<dbReference type="SUPFAM" id="SSF69318">
    <property type="entry name" value="Integrin alpha N-terminal domain"/>
    <property type="match status" value="1"/>
</dbReference>
<dbReference type="InterPro" id="IPR028994">
    <property type="entry name" value="Integrin_alpha_N"/>
</dbReference>
<dbReference type="STRING" id="745411.B3C1_01165"/>
<sequence length="458" mass="49787">MALLRSLVLSLLALPTLAAQWTAVPLPASGDGDWQLAGHFLYIAGRDGDLVGLNRVDTRNWQASAVSLPKDTDHFCALDGGQLLLMAQGHLWLAGSEQNLDLGPLPSIWRGLVPRRLDKVAWCQGQRLFVPDFEELRVFGLDGQRLVQLASLPVAATMVLRNGAPSYQRKALYLADVDLDGTEDLLVEEEQGLVLYLGKGLGFNPTPYPYAPALGLTPLSKRQVRLNDGEDLSKLAIRTVEYLGDLDGDGLADLVIATQQFAGVLDQSIDFDLHFGRRTDNGLGFALVADSQIRTQGVAFALRRQDLDGDGRTDFFTPAVKLGVGKVVSALLTGSVSVDLHLERLDAERRLERVGKGVDADMAVSLSSGEFRIPLMAAATLQEGTSTLAVQAGDQALAIYQLDGDKLRKRQTLKLPLPKDGNRWQQGPGWLLLLPGPQDLERRRLVLVADKVPAQTEP</sequence>
<feature type="chain" id="PRO_5003862285" description="FG-GAP repeat-containing protein" evidence="1">
    <location>
        <begin position="19"/>
        <end position="458"/>
    </location>
</feature>
<evidence type="ECO:0000313" key="3">
    <source>
        <dbReference type="Proteomes" id="UP000006755"/>
    </source>
</evidence>
<evidence type="ECO:0000313" key="2">
    <source>
        <dbReference type="EMBL" id="EKE78027.1"/>
    </source>
</evidence>
<evidence type="ECO:0000256" key="1">
    <source>
        <dbReference type="SAM" id="SignalP"/>
    </source>
</evidence>
<gene>
    <name evidence="2" type="ORF">B3C1_01165</name>
</gene>
<keyword evidence="3" id="KW-1185">Reference proteome</keyword>
<dbReference type="Gene3D" id="2.130.10.130">
    <property type="entry name" value="Integrin alpha, N-terminal"/>
    <property type="match status" value="1"/>
</dbReference>
<comment type="caution">
    <text evidence="2">The sequence shown here is derived from an EMBL/GenBank/DDBJ whole genome shotgun (WGS) entry which is preliminary data.</text>
</comment>
<proteinExistence type="predicted"/>
<dbReference type="PATRIC" id="fig|745411.4.peg.226"/>
<organism evidence="2 3">
    <name type="scientific">Gallaecimonas xiamenensis 3-C-1</name>
    <dbReference type="NCBI Taxonomy" id="745411"/>
    <lineage>
        <taxon>Bacteria</taxon>
        <taxon>Pseudomonadati</taxon>
        <taxon>Pseudomonadota</taxon>
        <taxon>Gammaproteobacteria</taxon>
        <taxon>Enterobacterales</taxon>
        <taxon>Gallaecimonadaceae</taxon>
        <taxon>Gallaecimonas</taxon>
    </lineage>
</organism>
<protein>
    <recommendedName>
        <fullName evidence="4">FG-GAP repeat-containing protein</fullName>
    </recommendedName>
</protein>
<dbReference type="AlphaFoldDB" id="K2JU44"/>
<dbReference type="Proteomes" id="UP000006755">
    <property type="component" value="Unassembled WGS sequence"/>
</dbReference>
<dbReference type="eggNOG" id="ENOG502Z9IU">
    <property type="taxonomic scope" value="Bacteria"/>
</dbReference>
<name>K2JU44_9GAMM</name>
<dbReference type="RefSeq" id="WP_008482353.1">
    <property type="nucleotide sequence ID" value="NZ_AMRI01000001.1"/>
</dbReference>
<keyword evidence="1" id="KW-0732">Signal</keyword>
<accession>K2JU44</accession>
<dbReference type="EMBL" id="AMRI01000001">
    <property type="protein sequence ID" value="EKE78027.1"/>
    <property type="molecule type" value="Genomic_DNA"/>
</dbReference>
<dbReference type="OrthoDB" id="7054769at2"/>
<reference evidence="2 3" key="1">
    <citation type="journal article" date="2012" name="J. Bacteriol.">
        <title>Genome Sequence of Gallaecimonas xiamenensis Type Strain 3-C-1.</title>
        <authorList>
            <person name="Lai Q."/>
            <person name="Wang L."/>
            <person name="Wang W."/>
            <person name="Shao Z."/>
        </authorList>
    </citation>
    <scope>NUCLEOTIDE SEQUENCE [LARGE SCALE GENOMIC DNA]</scope>
    <source>
        <strain evidence="2 3">3-C-1</strain>
    </source>
</reference>
<evidence type="ECO:0008006" key="4">
    <source>
        <dbReference type="Google" id="ProtNLM"/>
    </source>
</evidence>
<feature type="signal peptide" evidence="1">
    <location>
        <begin position="1"/>
        <end position="18"/>
    </location>
</feature>